<keyword evidence="2" id="KW-0808">Transferase</keyword>
<dbReference type="CDD" id="cd06606">
    <property type="entry name" value="STKc_MAPKKK"/>
    <property type="match status" value="1"/>
</dbReference>
<keyword evidence="3 6" id="KW-0547">Nucleotide-binding</keyword>
<evidence type="ECO:0000313" key="10">
    <source>
        <dbReference type="EMBL" id="GAA5802097.1"/>
    </source>
</evidence>
<evidence type="ECO:0000256" key="6">
    <source>
        <dbReference type="PROSITE-ProRule" id="PRU10141"/>
    </source>
</evidence>
<dbReference type="Proteomes" id="UP001476247">
    <property type="component" value="Unassembled WGS sequence"/>
</dbReference>
<feature type="domain" description="Protein kinase" evidence="8">
    <location>
        <begin position="575"/>
        <end position="840"/>
    </location>
</feature>
<dbReference type="PROSITE" id="PS00108">
    <property type="entry name" value="PROTEIN_KINASE_ST"/>
    <property type="match status" value="1"/>
</dbReference>
<keyword evidence="11" id="KW-1185">Reference proteome</keyword>
<dbReference type="SUPFAM" id="SSF56112">
    <property type="entry name" value="Protein kinase-like (PK-like)"/>
    <property type="match status" value="1"/>
</dbReference>
<dbReference type="Pfam" id="PF14847">
    <property type="entry name" value="Ras_bdg_2"/>
    <property type="match status" value="1"/>
</dbReference>
<evidence type="ECO:0000259" key="9">
    <source>
        <dbReference type="PROSITE" id="PS50105"/>
    </source>
</evidence>
<evidence type="ECO:0000256" key="4">
    <source>
        <dbReference type="ARBA" id="ARBA00022777"/>
    </source>
</evidence>
<evidence type="ECO:0000313" key="11">
    <source>
        <dbReference type="Proteomes" id="UP001476247"/>
    </source>
</evidence>
<sequence length="862" mass="97257">MTNDPNVEWSTEKVVNWLTVNGWQSAIDIFIDYNIHHDRFLNLNMENVNELLKNVNISTLEKERLVFAIQQIRVQKPHIAIPSYKQNPSPRKSSCNFDISQFIPKRTSSNETNVIKMLEAFQPTLKSNSPRMNGCEPDIFSKLFGKRLPIPTCISKDRRIQVTLDTDTFIRLWIKQSSDALDIKYAVLYKLAIDAEPSYFLFYHENGIQSTIPLNDDELVYICQTSDDNRTNRVLVVPITGYNLIRQQHPNYSVHYILSSDHVASPTGVQLSDPETPQEDTPFLTDTWTKPNSPLPEPKPISLWHVPPQSDSKPISLWHVPPPHPEPKPVSLWHVPPSEPKPPVSLWQVHPPPDPKPVPLWQVQPSVSSSASTTSHLWPTGDQRTELSVEGVSLYDPPTPTGDQRTELSVKGVSLYDPPTPVHDQAPTTIEFSTHVDTPPSPIGSDKTQKSESTAEDSSDMFGERPSVEKLYRDIDKYLPGHDLDKEILVEPATPAAAAISPIVSRRLLGHRQSVRVVAKQAHQRWKQATNNVIMVNHLLRRKSTKMWDRPVERVKPGQEGIIVSTDTPNTKMQWMRGNLIGRGSFGKVYHALNIATGDWIAVKQVDAVVTKSDQRNLDLQAASDALHREIRLLKDLDHENIVQCLGYDSNVAEGHLYIFLEYVPGGSISSLLSKYQFFDEPLVKYYTRQILSGLQYLHSCNILHRDIKADNVLIDLDGVCKIADFGLSKNQQEGAYDTMSNNSTMRGTVFWMAPEILTNNYSAKVDVWSLGCTVLEMITGEHPWMDLCALAALYQIGKLNAPAIPTHISDEAKDFLQLCLKIKPEDRPTAGELLLHPFVQSDTSFNYKASLKSQKRKETST</sequence>
<dbReference type="Pfam" id="PF00069">
    <property type="entry name" value="Pkinase"/>
    <property type="match status" value="1"/>
</dbReference>
<gene>
    <name evidence="10" type="ORF">HPULCUR_007557</name>
</gene>
<feature type="region of interest" description="Disordered" evidence="7">
    <location>
        <begin position="266"/>
        <end position="292"/>
    </location>
</feature>
<dbReference type="Gene3D" id="1.10.510.10">
    <property type="entry name" value="Transferase(Phosphotransferase) domain 1"/>
    <property type="match status" value="1"/>
</dbReference>
<dbReference type="PANTHER" id="PTHR48016:SF48">
    <property type="entry name" value="SERINE_THREONINE-PROTEIN KINASE BCK1_SLK1_SSP31"/>
    <property type="match status" value="1"/>
</dbReference>
<dbReference type="PROSITE" id="PS50105">
    <property type="entry name" value="SAM_DOMAIN"/>
    <property type="match status" value="1"/>
</dbReference>
<dbReference type="SUPFAM" id="SSF47769">
    <property type="entry name" value="SAM/Pointed domain"/>
    <property type="match status" value="1"/>
</dbReference>
<evidence type="ECO:0000256" key="5">
    <source>
        <dbReference type="ARBA" id="ARBA00022840"/>
    </source>
</evidence>
<dbReference type="PROSITE" id="PS50011">
    <property type="entry name" value="PROTEIN_KINASE_DOM"/>
    <property type="match status" value="1"/>
</dbReference>
<evidence type="ECO:0000256" key="3">
    <source>
        <dbReference type="ARBA" id="ARBA00022741"/>
    </source>
</evidence>
<dbReference type="EMBL" id="BAABUJ010000021">
    <property type="protein sequence ID" value="GAA5802097.1"/>
    <property type="molecule type" value="Genomic_DNA"/>
</dbReference>
<feature type="region of interest" description="Disordered" evidence="7">
    <location>
        <begin position="432"/>
        <end position="467"/>
    </location>
</feature>
<dbReference type="PANTHER" id="PTHR48016">
    <property type="entry name" value="MAP KINASE KINASE KINASE SSK2-RELATED-RELATED"/>
    <property type="match status" value="1"/>
</dbReference>
<organism evidence="10 11">
    <name type="scientific">Helicostylum pulchrum</name>
    <dbReference type="NCBI Taxonomy" id="562976"/>
    <lineage>
        <taxon>Eukaryota</taxon>
        <taxon>Fungi</taxon>
        <taxon>Fungi incertae sedis</taxon>
        <taxon>Mucoromycota</taxon>
        <taxon>Mucoromycotina</taxon>
        <taxon>Mucoromycetes</taxon>
        <taxon>Mucorales</taxon>
        <taxon>Mucorineae</taxon>
        <taxon>Mucoraceae</taxon>
        <taxon>Helicostylum</taxon>
    </lineage>
</organism>
<evidence type="ECO:0000259" key="8">
    <source>
        <dbReference type="PROSITE" id="PS50011"/>
    </source>
</evidence>
<comment type="caution">
    <text evidence="10">The sequence shown here is derived from an EMBL/GenBank/DDBJ whole genome shotgun (WGS) entry which is preliminary data.</text>
</comment>
<feature type="binding site" evidence="6">
    <location>
        <position position="604"/>
    </location>
    <ligand>
        <name>ATP</name>
        <dbReference type="ChEBI" id="CHEBI:30616"/>
    </ligand>
</feature>
<protein>
    <submittedName>
        <fullName evidence="10">Uncharacterized protein</fullName>
    </submittedName>
</protein>
<dbReference type="InterPro" id="IPR029458">
    <property type="entry name" value="Ras-bd_By2"/>
</dbReference>
<evidence type="ECO:0000256" key="7">
    <source>
        <dbReference type="SAM" id="MobiDB-lite"/>
    </source>
</evidence>
<dbReference type="PROSITE" id="PS00107">
    <property type="entry name" value="PROTEIN_KINASE_ATP"/>
    <property type="match status" value="1"/>
</dbReference>
<proteinExistence type="inferred from homology"/>
<dbReference type="InterPro" id="IPR017441">
    <property type="entry name" value="Protein_kinase_ATP_BS"/>
</dbReference>
<dbReference type="InterPro" id="IPR011009">
    <property type="entry name" value="Kinase-like_dom_sf"/>
</dbReference>
<evidence type="ECO:0000256" key="2">
    <source>
        <dbReference type="ARBA" id="ARBA00022679"/>
    </source>
</evidence>
<dbReference type="InterPro" id="IPR050538">
    <property type="entry name" value="MAP_kinase_kinase_kinase"/>
</dbReference>
<keyword evidence="4" id="KW-0418">Kinase</keyword>
<name>A0ABP9Y544_9FUNG</name>
<comment type="similarity">
    <text evidence="1">Belongs to the protein kinase superfamily. STE Ser/Thr protein kinase family. MAP kinase kinase kinase subfamily.</text>
</comment>
<feature type="domain" description="SAM" evidence="9">
    <location>
        <begin position="9"/>
        <end position="75"/>
    </location>
</feature>
<accession>A0ABP9Y544</accession>
<dbReference type="InterPro" id="IPR000719">
    <property type="entry name" value="Prot_kinase_dom"/>
</dbReference>
<dbReference type="Gene3D" id="1.10.150.50">
    <property type="entry name" value="Transcription Factor, Ets-1"/>
    <property type="match status" value="1"/>
</dbReference>
<dbReference type="InterPro" id="IPR001660">
    <property type="entry name" value="SAM"/>
</dbReference>
<dbReference type="SMART" id="SM00220">
    <property type="entry name" value="S_TKc"/>
    <property type="match status" value="1"/>
</dbReference>
<dbReference type="InterPro" id="IPR008271">
    <property type="entry name" value="Ser/Thr_kinase_AS"/>
</dbReference>
<dbReference type="InterPro" id="IPR013761">
    <property type="entry name" value="SAM/pointed_sf"/>
</dbReference>
<reference evidence="10 11" key="1">
    <citation type="submission" date="2024-04" db="EMBL/GenBank/DDBJ databases">
        <title>genome sequences of Mucor flavus KT1a and Helicostylum pulchrum KT1b strains isolation_sourced from the surface of a dry-aged beef.</title>
        <authorList>
            <person name="Toyotome T."/>
            <person name="Hosono M."/>
            <person name="Torimaru M."/>
            <person name="Fukuda K."/>
            <person name="Mikami N."/>
        </authorList>
    </citation>
    <scope>NUCLEOTIDE SEQUENCE [LARGE SCALE GENOMIC DNA]</scope>
    <source>
        <strain evidence="10 11">KT1b</strain>
    </source>
</reference>
<keyword evidence="5 6" id="KW-0067">ATP-binding</keyword>
<evidence type="ECO:0000256" key="1">
    <source>
        <dbReference type="ARBA" id="ARBA00006529"/>
    </source>
</evidence>